<dbReference type="InterPro" id="IPR006370">
    <property type="entry name" value="HB_polyprenyltransferase-like"/>
</dbReference>
<feature type="transmembrane region" description="Helical" evidence="11">
    <location>
        <begin position="259"/>
        <end position="277"/>
    </location>
</feature>
<dbReference type="PROSITE" id="PS00943">
    <property type="entry name" value="UBIA"/>
    <property type="match status" value="1"/>
</dbReference>
<dbReference type="Gene3D" id="1.10.357.140">
    <property type="entry name" value="UbiA prenyltransferase"/>
    <property type="match status" value="1"/>
</dbReference>
<dbReference type="RefSeq" id="WP_244643555.1">
    <property type="nucleotide sequence ID" value="NZ_BMES01000001.1"/>
</dbReference>
<dbReference type="EC" id="2.5.1.39" evidence="11 12"/>
<keyword evidence="4 11" id="KW-1003">Cell membrane</keyword>
<keyword evidence="5 11" id="KW-0997">Cell inner membrane</keyword>
<dbReference type="HAMAP" id="MF_01635">
    <property type="entry name" value="UbiA"/>
    <property type="match status" value="1"/>
</dbReference>
<evidence type="ECO:0000256" key="10">
    <source>
        <dbReference type="ARBA" id="ARBA00023136"/>
    </source>
</evidence>
<dbReference type="FunFam" id="1.10.357.140:FF:000008">
    <property type="entry name" value="4-hydroxybenzoate octaprenyltransferase"/>
    <property type="match status" value="1"/>
</dbReference>
<feature type="transmembrane region" description="Helical" evidence="11">
    <location>
        <begin position="140"/>
        <end position="158"/>
    </location>
</feature>
<reference evidence="13" key="1">
    <citation type="journal article" date="2014" name="Int. J. Syst. Evol. Microbiol.">
        <title>Complete genome sequence of Corynebacterium casei LMG S-19264T (=DSM 44701T), isolated from a smear-ripened cheese.</title>
        <authorList>
            <consortium name="US DOE Joint Genome Institute (JGI-PGF)"/>
            <person name="Walter F."/>
            <person name="Albersmeier A."/>
            <person name="Kalinowski J."/>
            <person name="Ruckert C."/>
        </authorList>
    </citation>
    <scope>NUCLEOTIDE SEQUENCE</scope>
    <source>
        <strain evidence="13">CGMCC 1.12214</strain>
    </source>
</reference>
<organism evidence="13 14">
    <name type="scientific">Alsobacter metallidurans</name>
    <dbReference type="NCBI Taxonomy" id="340221"/>
    <lineage>
        <taxon>Bacteria</taxon>
        <taxon>Pseudomonadati</taxon>
        <taxon>Pseudomonadota</taxon>
        <taxon>Alphaproteobacteria</taxon>
        <taxon>Hyphomicrobiales</taxon>
        <taxon>Alsobacteraceae</taxon>
        <taxon>Alsobacter</taxon>
    </lineage>
</organism>
<gene>
    <name evidence="11 13" type="primary">ubiA</name>
    <name evidence="13" type="ORF">GCM10007036_09290</name>
</gene>
<dbReference type="Pfam" id="PF01040">
    <property type="entry name" value="UbiA"/>
    <property type="match status" value="1"/>
</dbReference>
<keyword evidence="10 11" id="KW-0472">Membrane</keyword>
<evidence type="ECO:0000256" key="9">
    <source>
        <dbReference type="ARBA" id="ARBA00022989"/>
    </source>
</evidence>
<keyword evidence="14" id="KW-1185">Reference proteome</keyword>
<evidence type="ECO:0000256" key="7">
    <source>
        <dbReference type="ARBA" id="ARBA00022688"/>
    </source>
</evidence>
<evidence type="ECO:0000256" key="8">
    <source>
        <dbReference type="ARBA" id="ARBA00022692"/>
    </source>
</evidence>
<evidence type="ECO:0000256" key="4">
    <source>
        <dbReference type="ARBA" id="ARBA00022475"/>
    </source>
</evidence>
<comment type="function">
    <text evidence="11">Catalyzes the prenylation of para-hydroxybenzoate (PHB) with an all-trans polyprenyl group. Mediates the second step in the final reaction sequence of ubiquinone-8 (UQ-8) biosynthesis, which is the condensation of the polyisoprenoid side chain with PHB, generating the first membrane-bound Q intermediate 3-octaprenyl-4-hydroxybenzoate.</text>
</comment>
<keyword evidence="11" id="KW-0460">Magnesium</keyword>
<evidence type="ECO:0000256" key="5">
    <source>
        <dbReference type="ARBA" id="ARBA00022519"/>
    </source>
</evidence>
<keyword evidence="7 11" id="KW-0831">Ubiquinone biosynthesis</keyword>
<evidence type="ECO:0000256" key="3">
    <source>
        <dbReference type="ARBA" id="ARBA00005985"/>
    </source>
</evidence>
<comment type="pathway">
    <text evidence="11">Cofactor biosynthesis; ubiquinone biosynthesis.</text>
</comment>
<dbReference type="CDD" id="cd13959">
    <property type="entry name" value="PT_UbiA_COQ2"/>
    <property type="match status" value="1"/>
</dbReference>
<dbReference type="FunFam" id="1.20.120.1780:FF:000001">
    <property type="entry name" value="4-hydroxybenzoate octaprenyltransferase"/>
    <property type="match status" value="1"/>
</dbReference>
<dbReference type="InterPro" id="IPR039653">
    <property type="entry name" value="Prenyltransferase"/>
</dbReference>
<dbReference type="NCBIfam" id="TIGR01474">
    <property type="entry name" value="ubiA_proteo"/>
    <property type="match status" value="1"/>
</dbReference>
<comment type="similarity">
    <text evidence="3 11">Belongs to the UbiA prenyltransferase family.</text>
</comment>
<comment type="subcellular location">
    <subcellularLocation>
        <location evidence="11">Cell inner membrane</location>
        <topology evidence="11">Multi-pass membrane protein</topology>
    </subcellularLocation>
    <subcellularLocation>
        <location evidence="2">Membrane</location>
        <topology evidence="2">Multi-pass membrane protein</topology>
    </subcellularLocation>
</comment>
<evidence type="ECO:0000256" key="2">
    <source>
        <dbReference type="ARBA" id="ARBA00004141"/>
    </source>
</evidence>
<dbReference type="PANTHER" id="PTHR11048">
    <property type="entry name" value="PRENYLTRANSFERASES"/>
    <property type="match status" value="1"/>
</dbReference>
<feature type="transmembrane region" description="Helical" evidence="11">
    <location>
        <begin position="233"/>
        <end position="253"/>
    </location>
</feature>
<feature type="transmembrane region" description="Helical" evidence="11">
    <location>
        <begin position="193"/>
        <end position="212"/>
    </location>
</feature>
<protein>
    <recommendedName>
        <fullName evidence="11 12">4-hydroxybenzoate octaprenyltransferase</fullName>
        <ecNumber evidence="11 12">2.5.1.39</ecNumber>
    </recommendedName>
    <alternativeName>
        <fullName evidence="11">4-HB polyprenyltransferase</fullName>
    </alternativeName>
</protein>
<dbReference type="Gene3D" id="1.20.120.1780">
    <property type="entry name" value="UbiA prenyltransferase"/>
    <property type="match status" value="1"/>
</dbReference>
<feature type="transmembrane region" description="Helical" evidence="11">
    <location>
        <begin position="167"/>
        <end position="187"/>
    </location>
</feature>
<sequence>MTDSPSAAGPVLPDAPRGNLVDSYAPAAWRPYLRLARIDRPIGWWLLLLPCWWSAAAAAGADGSGPPSILTLALFWIGAVAMRGAGSTYNDIIDRDLDRQVERTRNRPIPSGQVTARQAAWFLLAQCGVGLAVLLQFNRFAIATGFASLVFVLIYPFMKRITSWPQAVLGLAFAWGGLMGWAAHYGALGWPAVFLYAAAIAWTMGYDTVYAIQDLEDDVIAGIKSTARMFGAHAREAIGALYLFAIVFAAAAIRSAHLGVWAYIGLIAFATHLFWQVRVLRKADGAVALRLFRSNRDAGLLLFAGLALDAAVRTL</sequence>
<evidence type="ECO:0000313" key="13">
    <source>
        <dbReference type="EMBL" id="GGH11898.1"/>
    </source>
</evidence>
<dbReference type="GO" id="GO:0006744">
    <property type="term" value="P:ubiquinone biosynthetic process"/>
    <property type="evidence" value="ECO:0007669"/>
    <property type="project" value="UniProtKB-UniRule"/>
</dbReference>
<keyword evidence="8 11" id="KW-0812">Transmembrane</keyword>
<name>A0A917I5N4_9HYPH</name>
<evidence type="ECO:0000256" key="12">
    <source>
        <dbReference type="NCBIfam" id="TIGR01474"/>
    </source>
</evidence>
<accession>A0A917I5N4</accession>
<dbReference type="InterPro" id="IPR044878">
    <property type="entry name" value="UbiA_sf"/>
</dbReference>
<dbReference type="GO" id="GO:0008412">
    <property type="term" value="F:4-hydroxybenzoate polyprenyltransferase activity"/>
    <property type="evidence" value="ECO:0007669"/>
    <property type="project" value="UniProtKB-UniRule"/>
</dbReference>
<feature type="transmembrane region" description="Helical" evidence="11">
    <location>
        <begin position="114"/>
        <end position="134"/>
    </location>
</feature>
<dbReference type="InterPro" id="IPR030470">
    <property type="entry name" value="UbiA_prenylTrfase_CS"/>
</dbReference>
<keyword evidence="9 11" id="KW-1133">Transmembrane helix</keyword>
<feature type="transmembrane region" description="Helical" evidence="11">
    <location>
        <begin position="42"/>
        <end position="61"/>
    </location>
</feature>
<dbReference type="AlphaFoldDB" id="A0A917I5N4"/>
<keyword evidence="6 11" id="KW-0808">Transferase</keyword>
<reference evidence="13" key="2">
    <citation type="submission" date="2020-09" db="EMBL/GenBank/DDBJ databases">
        <authorList>
            <person name="Sun Q."/>
            <person name="Zhou Y."/>
        </authorList>
    </citation>
    <scope>NUCLEOTIDE SEQUENCE</scope>
    <source>
        <strain evidence="13">CGMCC 1.12214</strain>
    </source>
</reference>
<dbReference type="GO" id="GO:0005886">
    <property type="term" value="C:plasma membrane"/>
    <property type="evidence" value="ECO:0007669"/>
    <property type="project" value="UniProtKB-SubCell"/>
</dbReference>
<dbReference type="EMBL" id="BMES01000001">
    <property type="protein sequence ID" value="GGH11898.1"/>
    <property type="molecule type" value="Genomic_DNA"/>
</dbReference>
<evidence type="ECO:0000256" key="1">
    <source>
        <dbReference type="ARBA" id="ARBA00001946"/>
    </source>
</evidence>
<evidence type="ECO:0000256" key="11">
    <source>
        <dbReference type="HAMAP-Rule" id="MF_01635"/>
    </source>
</evidence>
<comment type="catalytic activity">
    <reaction evidence="11">
        <text>all-trans-octaprenyl diphosphate + 4-hydroxybenzoate = 4-hydroxy-3-(all-trans-octaprenyl)benzoate + diphosphate</text>
        <dbReference type="Rhea" id="RHEA:27782"/>
        <dbReference type="ChEBI" id="CHEBI:1617"/>
        <dbReference type="ChEBI" id="CHEBI:17879"/>
        <dbReference type="ChEBI" id="CHEBI:33019"/>
        <dbReference type="ChEBI" id="CHEBI:57711"/>
        <dbReference type="EC" id="2.5.1.39"/>
    </reaction>
</comment>
<comment type="caution">
    <text evidence="13">The sequence shown here is derived from an EMBL/GenBank/DDBJ whole genome shotgun (WGS) entry which is preliminary data.</text>
</comment>
<dbReference type="Proteomes" id="UP000603912">
    <property type="component" value="Unassembled WGS sequence"/>
</dbReference>
<proteinExistence type="inferred from homology"/>
<evidence type="ECO:0000313" key="14">
    <source>
        <dbReference type="Proteomes" id="UP000603912"/>
    </source>
</evidence>
<dbReference type="PANTHER" id="PTHR11048:SF28">
    <property type="entry name" value="4-HYDROXYBENZOATE POLYPRENYLTRANSFERASE, MITOCHONDRIAL"/>
    <property type="match status" value="1"/>
</dbReference>
<dbReference type="InterPro" id="IPR000537">
    <property type="entry name" value="UbiA_prenyltransferase"/>
</dbReference>
<comment type="cofactor">
    <cofactor evidence="1 11">
        <name>Mg(2+)</name>
        <dbReference type="ChEBI" id="CHEBI:18420"/>
    </cofactor>
</comment>
<feature type="transmembrane region" description="Helical" evidence="11">
    <location>
        <begin position="73"/>
        <end position="93"/>
    </location>
</feature>
<evidence type="ECO:0000256" key="6">
    <source>
        <dbReference type="ARBA" id="ARBA00022679"/>
    </source>
</evidence>